<sequence>MALKPLTVVAKDAHIELFEKEYVGSHNALISKLNDVAYKLHSIPMENHYIRDTIIIEVSKALMETKKYFRSLEANSPRSEEAEGRLVMLWGLVAAPIGFIDKDLAILCALEQENWLHPDGWSPEEVAEFVVKLDSVSRKFMRLSFPVSVWH</sequence>
<protein>
    <submittedName>
        <fullName evidence="1">Uncharacterized protein</fullName>
    </submittedName>
</protein>
<dbReference type="AlphaFoldDB" id="A0A161YT19"/>
<gene>
    <name evidence="1" type="ORF">N478_21275</name>
</gene>
<dbReference type="RefSeq" id="WP_063381553.1">
    <property type="nucleotide sequence ID" value="NZ_AUXX01000021.1"/>
</dbReference>
<evidence type="ECO:0000313" key="1">
    <source>
        <dbReference type="EMBL" id="KZN65469.1"/>
    </source>
</evidence>
<dbReference type="EMBL" id="AUXX01000021">
    <property type="protein sequence ID" value="KZN65469.1"/>
    <property type="molecule type" value="Genomic_DNA"/>
</dbReference>
<dbReference type="PATRIC" id="fig|1365257.3.peg.2950"/>
<dbReference type="Proteomes" id="UP000076661">
    <property type="component" value="Unassembled WGS sequence"/>
</dbReference>
<name>A0A161YT19_9GAMM</name>
<reference evidence="1 2" key="1">
    <citation type="submission" date="2013-07" db="EMBL/GenBank/DDBJ databases">
        <title>Comparative Genomic and Metabolomic Analysis of Twelve Strains of Pseudoalteromonas luteoviolacea.</title>
        <authorList>
            <person name="Vynne N.G."/>
            <person name="Mansson M."/>
            <person name="Gram L."/>
        </authorList>
    </citation>
    <scope>NUCLEOTIDE SEQUENCE [LARGE SCALE GENOMIC DNA]</scope>
    <source>
        <strain evidence="1 2">S4060-1</strain>
    </source>
</reference>
<organism evidence="1 2">
    <name type="scientific">Pseudoalteromonas luteoviolacea S4060-1</name>
    <dbReference type="NCBI Taxonomy" id="1365257"/>
    <lineage>
        <taxon>Bacteria</taxon>
        <taxon>Pseudomonadati</taxon>
        <taxon>Pseudomonadota</taxon>
        <taxon>Gammaproteobacteria</taxon>
        <taxon>Alteromonadales</taxon>
        <taxon>Pseudoalteromonadaceae</taxon>
        <taxon>Pseudoalteromonas</taxon>
    </lineage>
</organism>
<comment type="caution">
    <text evidence="1">The sequence shown here is derived from an EMBL/GenBank/DDBJ whole genome shotgun (WGS) entry which is preliminary data.</text>
</comment>
<evidence type="ECO:0000313" key="2">
    <source>
        <dbReference type="Proteomes" id="UP000076661"/>
    </source>
</evidence>
<accession>A0A161YT19</accession>
<proteinExistence type="predicted"/>